<feature type="domain" description="DUF6311" evidence="3">
    <location>
        <begin position="445"/>
        <end position="555"/>
    </location>
</feature>
<name>A0A167GMU6_9GAMM</name>
<evidence type="ECO:0000313" key="4">
    <source>
        <dbReference type="EMBL" id="ANB16762.1"/>
    </source>
</evidence>
<dbReference type="OrthoDB" id="1814621at2"/>
<accession>A0A167GMU6</accession>
<evidence type="ECO:0000259" key="2">
    <source>
        <dbReference type="Pfam" id="PF19830"/>
    </source>
</evidence>
<keyword evidence="1" id="KW-0472">Membrane</keyword>
<dbReference type="Pfam" id="PF19830">
    <property type="entry name" value="DUF6311"/>
    <property type="match status" value="1"/>
</dbReference>
<evidence type="ECO:0000313" key="5">
    <source>
        <dbReference type="Proteomes" id="UP000076830"/>
    </source>
</evidence>
<dbReference type="RefSeq" id="WP_067644190.1">
    <property type="nucleotide sequence ID" value="NZ_CP015249.1"/>
</dbReference>
<feature type="transmembrane region" description="Helical" evidence="1">
    <location>
        <begin position="381"/>
        <end position="399"/>
    </location>
</feature>
<dbReference type="EMBL" id="CP015249">
    <property type="protein sequence ID" value="ANB16762.1"/>
    <property type="molecule type" value="Genomic_DNA"/>
</dbReference>
<dbReference type="AlphaFoldDB" id="A0A167GMU6"/>
<dbReference type="Pfam" id="PF25853">
    <property type="entry name" value="DUF6311_C"/>
    <property type="match status" value="1"/>
</dbReference>
<feature type="transmembrane region" description="Helical" evidence="1">
    <location>
        <begin position="113"/>
        <end position="137"/>
    </location>
</feature>
<keyword evidence="1" id="KW-1133">Transmembrane helix</keyword>
<evidence type="ECO:0000259" key="3">
    <source>
        <dbReference type="Pfam" id="PF25853"/>
    </source>
</evidence>
<gene>
    <name evidence="4" type="ORF">I596_726</name>
</gene>
<keyword evidence="1" id="KW-0812">Transmembrane</keyword>
<feature type="transmembrane region" description="Helical" evidence="1">
    <location>
        <begin position="193"/>
        <end position="224"/>
    </location>
</feature>
<evidence type="ECO:0000256" key="1">
    <source>
        <dbReference type="SAM" id="Phobius"/>
    </source>
</evidence>
<protein>
    <submittedName>
        <fullName evidence="4">Uncharacterized protein</fullName>
    </submittedName>
</protein>
<reference evidence="4 5" key="1">
    <citation type="submission" date="2016-04" db="EMBL/GenBank/DDBJ databases">
        <title>Complete genome sequence of Dokdonella koreensis DS-123T.</title>
        <authorList>
            <person name="Kim J.F."/>
            <person name="Lee H."/>
            <person name="Kwak M.-J."/>
        </authorList>
    </citation>
    <scope>NUCLEOTIDE SEQUENCE [LARGE SCALE GENOMIC DNA]</scope>
    <source>
        <strain evidence="4 5">DS-123</strain>
    </source>
</reference>
<dbReference type="InterPro" id="IPR058671">
    <property type="entry name" value="DUF6311_C"/>
</dbReference>
<sequence length="569" mass="61887">MTSVARPDAGHPWPAGRLVVVLAAVLFTCATLSAGYVTGLGPFWQQPSGDAAQGQIGWFYYARDSWRWPLLAIGNYHLPEGGNVLLSDSLPLFAVPAKALVGLLWPPEALPPIYLGAWVALCFFVQVVAASRLLAALDVRRPLQHLAGIALLSYLPMLFLRFGHATLLAHFLILFALTGYVQAKRDRLARAGWIGLCAIPVVSLWISPYIAAMTGILVLVTLLDGWREGRLDLRGILLRLAAMLLTGLAVLGASGLHALPTENPGDYGRYSLNLLSPFVPFPGTTTGHWLQTAHPSPRDLHQWEGGSYLGAGVVLLCLAALPALRRWRTGLRRHAVLAIALVVTLLFAISHRIGFGAWELVHLPLPEVVQSALSNLRGSGRFVWLAVYALVAGCIVAVARHYRPPAATALLALAAVLQIADVAPMQREVRTASATAAGPQIDVAAWEDLIARHQRLFQFPSFECGGLYGLGVPGTRWRELQIDWVAARLNRPTNSAYLARKAKDCRHEREQATRGIREPGTLYLFRSSEDIGRLLAAHGERSAGCGYLDDVVVCSADQDLSWIDRSTLE</sequence>
<keyword evidence="5" id="KW-1185">Reference proteome</keyword>
<dbReference type="KEGG" id="dko:I596_726"/>
<dbReference type="Proteomes" id="UP000076830">
    <property type="component" value="Chromosome"/>
</dbReference>
<proteinExistence type="predicted"/>
<feature type="domain" description="DUF6311" evidence="2">
    <location>
        <begin position="22"/>
        <end position="422"/>
    </location>
</feature>
<dbReference type="InterPro" id="IPR046278">
    <property type="entry name" value="DUF6311"/>
</dbReference>
<feature type="transmembrane region" description="Helical" evidence="1">
    <location>
        <begin position="158"/>
        <end position="181"/>
    </location>
</feature>
<organism evidence="4 5">
    <name type="scientific">Dokdonella koreensis DS-123</name>
    <dbReference type="NCBI Taxonomy" id="1300342"/>
    <lineage>
        <taxon>Bacteria</taxon>
        <taxon>Pseudomonadati</taxon>
        <taxon>Pseudomonadota</taxon>
        <taxon>Gammaproteobacteria</taxon>
        <taxon>Lysobacterales</taxon>
        <taxon>Rhodanobacteraceae</taxon>
        <taxon>Dokdonella</taxon>
    </lineage>
</organism>
<feature type="transmembrane region" description="Helical" evidence="1">
    <location>
        <begin position="336"/>
        <end position="361"/>
    </location>
</feature>
<dbReference type="STRING" id="1300342.I596_726"/>
<feature type="transmembrane region" description="Helical" evidence="1">
    <location>
        <begin position="236"/>
        <end position="259"/>
    </location>
</feature>
<feature type="transmembrane region" description="Helical" evidence="1">
    <location>
        <begin position="305"/>
        <end position="324"/>
    </location>
</feature>